<reference evidence="2 3" key="1">
    <citation type="submission" date="2014-04" db="EMBL/GenBank/DDBJ databases">
        <authorList>
            <consortium name="DOE Joint Genome Institute"/>
            <person name="Kuo A."/>
            <person name="Kohler A."/>
            <person name="Jargeat P."/>
            <person name="Nagy L.G."/>
            <person name="Floudas D."/>
            <person name="Copeland A."/>
            <person name="Barry K.W."/>
            <person name="Cichocki N."/>
            <person name="Veneault-Fourrey C."/>
            <person name="LaButti K."/>
            <person name="Lindquist E.A."/>
            <person name="Lipzen A."/>
            <person name="Lundell T."/>
            <person name="Morin E."/>
            <person name="Murat C."/>
            <person name="Sun H."/>
            <person name="Tunlid A."/>
            <person name="Henrissat B."/>
            <person name="Grigoriev I.V."/>
            <person name="Hibbett D.S."/>
            <person name="Martin F."/>
            <person name="Nordberg H.P."/>
            <person name="Cantor M.N."/>
            <person name="Hua S.X."/>
        </authorList>
    </citation>
    <scope>NUCLEOTIDE SEQUENCE [LARGE SCALE GENOMIC DNA]</scope>
    <source>
        <strain evidence="2 3">Ve08.2h10</strain>
    </source>
</reference>
<proteinExistence type="predicted"/>
<keyword evidence="3" id="KW-1185">Reference proteome</keyword>
<dbReference type="EMBL" id="KN825288">
    <property type="protein sequence ID" value="KIK92356.1"/>
    <property type="molecule type" value="Genomic_DNA"/>
</dbReference>
<reference evidence="3" key="2">
    <citation type="submission" date="2015-01" db="EMBL/GenBank/DDBJ databases">
        <title>Evolutionary Origins and Diversification of the Mycorrhizal Mutualists.</title>
        <authorList>
            <consortium name="DOE Joint Genome Institute"/>
            <consortium name="Mycorrhizal Genomics Consortium"/>
            <person name="Kohler A."/>
            <person name="Kuo A."/>
            <person name="Nagy L.G."/>
            <person name="Floudas D."/>
            <person name="Copeland A."/>
            <person name="Barry K.W."/>
            <person name="Cichocki N."/>
            <person name="Veneault-Fourrey C."/>
            <person name="LaButti K."/>
            <person name="Lindquist E.A."/>
            <person name="Lipzen A."/>
            <person name="Lundell T."/>
            <person name="Morin E."/>
            <person name="Murat C."/>
            <person name="Riley R."/>
            <person name="Ohm R."/>
            <person name="Sun H."/>
            <person name="Tunlid A."/>
            <person name="Henrissat B."/>
            <person name="Grigoriev I.V."/>
            <person name="Hibbett D.S."/>
            <person name="Martin F."/>
        </authorList>
    </citation>
    <scope>NUCLEOTIDE SEQUENCE [LARGE SCALE GENOMIC DNA]</scope>
    <source>
        <strain evidence="3">Ve08.2h10</strain>
    </source>
</reference>
<dbReference type="Proteomes" id="UP000054538">
    <property type="component" value="Unassembled WGS sequence"/>
</dbReference>
<feature type="region of interest" description="Disordered" evidence="1">
    <location>
        <begin position="185"/>
        <end position="249"/>
    </location>
</feature>
<feature type="compositionally biased region" description="Basic and acidic residues" evidence="1">
    <location>
        <begin position="143"/>
        <end position="152"/>
    </location>
</feature>
<evidence type="ECO:0000313" key="2">
    <source>
        <dbReference type="EMBL" id="KIK92356.1"/>
    </source>
</evidence>
<sequence length="472" mass="51399">MSLHTLWEGDALLCPPQSCLPYHPTQSGGALGVNFSVDADNLNKTIDALPLNKKSPLLRPHHRMKLALQVNTRHLAVHCLPHGKHLALAPACQSHTTSPIQASALQQAVKLGNKTSEARDQVVSPLDTYSFGEIQPKISLGKRKAESLDNDRSSSSVMDLDGHHTSVKLLNKATVAEMQVENTHPMNIHPFSNTTSTSTSQQLSDDTATLQPLAKSPSPFPELPSGKTNYTTPPSPSPTTTPTTLSHSSPLLCPTINVSCGLSGPMGSTPATPVTPSTSTNSIPVKSNFTRTRRPFRQKKTVGVFISEASKKIDQPCIASAKPLANITHGHFGVNAVASSSQIKLATTRISESDGDDWKGSKAQKGFEEKVQEWADAMESIRQVHKVMLEAELFGDEPTHIPNNLKLLDVLKEINRQKNWITYNEARVTDLAGQILRTCIAIEDAESVELAVQILDNFHQRFMGENFTWPTT</sequence>
<protein>
    <submittedName>
        <fullName evidence="2">Uncharacterized protein</fullName>
    </submittedName>
</protein>
<accession>A0A0D0DU38</accession>
<feature type="compositionally biased region" description="Low complexity" evidence="1">
    <location>
        <begin position="268"/>
        <end position="284"/>
    </location>
</feature>
<dbReference type="AlphaFoldDB" id="A0A0D0DU38"/>
<evidence type="ECO:0000313" key="3">
    <source>
        <dbReference type="Proteomes" id="UP000054538"/>
    </source>
</evidence>
<gene>
    <name evidence="2" type="ORF">PAXRUDRAFT_578839</name>
</gene>
<feature type="region of interest" description="Disordered" evidence="1">
    <location>
        <begin position="141"/>
        <end position="160"/>
    </location>
</feature>
<dbReference type="OrthoDB" id="2682862at2759"/>
<feature type="region of interest" description="Disordered" evidence="1">
    <location>
        <begin position="264"/>
        <end position="287"/>
    </location>
</feature>
<organism evidence="2 3">
    <name type="scientific">Paxillus rubicundulus Ve08.2h10</name>
    <dbReference type="NCBI Taxonomy" id="930991"/>
    <lineage>
        <taxon>Eukaryota</taxon>
        <taxon>Fungi</taxon>
        <taxon>Dikarya</taxon>
        <taxon>Basidiomycota</taxon>
        <taxon>Agaricomycotina</taxon>
        <taxon>Agaricomycetes</taxon>
        <taxon>Agaricomycetidae</taxon>
        <taxon>Boletales</taxon>
        <taxon>Paxilineae</taxon>
        <taxon>Paxillaceae</taxon>
        <taxon>Paxillus</taxon>
    </lineage>
</organism>
<evidence type="ECO:0000256" key="1">
    <source>
        <dbReference type="SAM" id="MobiDB-lite"/>
    </source>
</evidence>
<dbReference type="HOGENOM" id="CLU_053564_0_0_1"/>
<feature type="compositionally biased region" description="Low complexity" evidence="1">
    <location>
        <begin position="192"/>
        <end position="207"/>
    </location>
</feature>
<name>A0A0D0DU38_9AGAM</name>
<dbReference type="InParanoid" id="A0A0D0DU38"/>
<feature type="compositionally biased region" description="Low complexity" evidence="1">
    <location>
        <begin position="240"/>
        <end position="249"/>
    </location>
</feature>